<dbReference type="Proteomes" id="UP001224890">
    <property type="component" value="Unassembled WGS sequence"/>
</dbReference>
<reference evidence="3" key="1">
    <citation type="submission" date="2021-06" db="EMBL/GenBank/DDBJ databases">
        <title>Comparative genomics, transcriptomics and evolutionary studies reveal genomic signatures of adaptation to plant cell wall in hemibiotrophic fungi.</title>
        <authorList>
            <consortium name="DOE Joint Genome Institute"/>
            <person name="Baroncelli R."/>
            <person name="Diaz J.F."/>
            <person name="Benocci T."/>
            <person name="Peng M."/>
            <person name="Battaglia E."/>
            <person name="Haridas S."/>
            <person name="Andreopoulos W."/>
            <person name="Labutti K."/>
            <person name="Pangilinan J."/>
            <person name="Floch G.L."/>
            <person name="Makela M.R."/>
            <person name="Henrissat B."/>
            <person name="Grigoriev I.V."/>
            <person name="Crouch J.A."/>
            <person name="De Vries R.P."/>
            <person name="Sukno S.A."/>
            <person name="Thon M.R."/>
        </authorList>
    </citation>
    <scope>NUCLEOTIDE SEQUENCE</scope>
    <source>
        <strain evidence="3">CBS 193.32</strain>
    </source>
</reference>
<feature type="compositionally biased region" description="Polar residues" evidence="1">
    <location>
        <begin position="38"/>
        <end position="58"/>
    </location>
</feature>
<feature type="compositionally biased region" description="Basic residues" evidence="1">
    <location>
        <begin position="170"/>
        <end position="192"/>
    </location>
</feature>
<dbReference type="RefSeq" id="XP_060432179.1">
    <property type="nucleotide sequence ID" value="XM_060572045.1"/>
</dbReference>
<feature type="region of interest" description="Disordered" evidence="1">
    <location>
        <begin position="144"/>
        <end position="240"/>
    </location>
</feature>
<organism evidence="3 4">
    <name type="scientific">Colletotrichum godetiae</name>
    <dbReference type="NCBI Taxonomy" id="1209918"/>
    <lineage>
        <taxon>Eukaryota</taxon>
        <taxon>Fungi</taxon>
        <taxon>Dikarya</taxon>
        <taxon>Ascomycota</taxon>
        <taxon>Pezizomycotina</taxon>
        <taxon>Sordariomycetes</taxon>
        <taxon>Hypocreomycetidae</taxon>
        <taxon>Glomerellales</taxon>
        <taxon>Glomerellaceae</taxon>
        <taxon>Colletotrichum</taxon>
        <taxon>Colletotrichum acutatum species complex</taxon>
    </lineage>
</organism>
<protein>
    <submittedName>
        <fullName evidence="3">Uncharacterized protein</fullName>
    </submittedName>
</protein>
<dbReference type="GeneID" id="85456571"/>
<dbReference type="AlphaFoldDB" id="A0AAJ0AQG0"/>
<proteinExistence type="predicted"/>
<dbReference type="EMBL" id="JAHMHR010000011">
    <property type="protein sequence ID" value="KAK1688484.1"/>
    <property type="molecule type" value="Genomic_DNA"/>
</dbReference>
<evidence type="ECO:0000256" key="1">
    <source>
        <dbReference type="SAM" id="MobiDB-lite"/>
    </source>
</evidence>
<keyword evidence="2" id="KW-1133">Transmembrane helix</keyword>
<name>A0AAJ0AQG0_9PEZI</name>
<keyword evidence="2" id="KW-0472">Membrane</keyword>
<keyword evidence="2" id="KW-0812">Transmembrane</keyword>
<evidence type="ECO:0000313" key="3">
    <source>
        <dbReference type="EMBL" id="KAK1688484.1"/>
    </source>
</evidence>
<comment type="caution">
    <text evidence="3">The sequence shown here is derived from an EMBL/GenBank/DDBJ whole genome shotgun (WGS) entry which is preliminary data.</text>
</comment>
<keyword evidence="4" id="KW-1185">Reference proteome</keyword>
<feature type="region of interest" description="Disordered" evidence="1">
    <location>
        <begin position="305"/>
        <end position="329"/>
    </location>
</feature>
<gene>
    <name evidence="3" type="ORF">BDP55DRAFT_629591</name>
</gene>
<sequence length="329" mass="36023">MRLADQKRYEARLLYEKSKVCLVVHVWGKEILRKTSSTLPADSSNGSTPDNLTSTGSHGSRCRPAGIGRGLWRGELCGSKTIEPVKPFPANGYKLSYRISKVLVEVVVVVMVVVALPPFAQSSPHSHSKDKAALSDLIIVDSKAKKNDSSDENSAAGPSNKTTKYTKSAKDKKKATGKATRKRKAVASKKGKSTANNNAEASNRNSANSSGQDTPPPKRLNTGKAKDMMARDKDAGRSRTRNAWVPSTHITENPAREEGSQERNWARGLSNIELPGARYEALGCAEWKTTMSPPTCGYRFREQKPSAQVWKHSDSLTNGCNRKKKKKKE</sequence>
<evidence type="ECO:0000313" key="4">
    <source>
        <dbReference type="Proteomes" id="UP001224890"/>
    </source>
</evidence>
<feature type="compositionally biased region" description="Low complexity" evidence="1">
    <location>
        <begin position="195"/>
        <end position="210"/>
    </location>
</feature>
<feature type="compositionally biased region" description="Basic and acidic residues" evidence="1">
    <location>
        <begin position="224"/>
        <end position="237"/>
    </location>
</feature>
<accession>A0AAJ0AQG0</accession>
<feature type="transmembrane region" description="Helical" evidence="2">
    <location>
        <begin position="102"/>
        <end position="120"/>
    </location>
</feature>
<feature type="region of interest" description="Disordered" evidence="1">
    <location>
        <begin position="38"/>
        <end position="60"/>
    </location>
</feature>
<evidence type="ECO:0000256" key="2">
    <source>
        <dbReference type="SAM" id="Phobius"/>
    </source>
</evidence>